<evidence type="ECO:0000313" key="3">
    <source>
        <dbReference type="WBParaSite" id="ALUE_0000935501-mRNA-1"/>
    </source>
</evidence>
<dbReference type="AlphaFoldDB" id="A0A0M3HZZ3"/>
<sequence length="59" mass="6685">MVQAKQGDGQRLKSDERASDSKPPMNEPGVWLHPMNGRVHGYNHRMVKEPDVESTDVEI</sequence>
<evidence type="ECO:0000256" key="1">
    <source>
        <dbReference type="SAM" id="MobiDB-lite"/>
    </source>
</evidence>
<accession>A0A0M3HZZ3</accession>
<dbReference type="Proteomes" id="UP000036681">
    <property type="component" value="Unplaced"/>
</dbReference>
<organism evidence="2 3">
    <name type="scientific">Ascaris lumbricoides</name>
    <name type="common">Giant roundworm</name>
    <dbReference type="NCBI Taxonomy" id="6252"/>
    <lineage>
        <taxon>Eukaryota</taxon>
        <taxon>Metazoa</taxon>
        <taxon>Ecdysozoa</taxon>
        <taxon>Nematoda</taxon>
        <taxon>Chromadorea</taxon>
        <taxon>Rhabditida</taxon>
        <taxon>Spirurina</taxon>
        <taxon>Ascaridomorpha</taxon>
        <taxon>Ascaridoidea</taxon>
        <taxon>Ascarididae</taxon>
        <taxon>Ascaris</taxon>
    </lineage>
</organism>
<evidence type="ECO:0000313" key="2">
    <source>
        <dbReference type="Proteomes" id="UP000036681"/>
    </source>
</evidence>
<feature type="compositionally biased region" description="Basic and acidic residues" evidence="1">
    <location>
        <begin position="8"/>
        <end position="20"/>
    </location>
</feature>
<reference evidence="3" key="1">
    <citation type="submission" date="2017-02" db="UniProtKB">
        <authorList>
            <consortium name="WormBaseParasite"/>
        </authorList>
    </citation>
    <scope>IDENTIFICATION</scope>
</reference>
<keyword evidence="2" id="KW-1185">Reference proteome</keyword>
<dbReference type="WBParaSite" id="ALUE_0000935501-mRNA-1">
    <property type="protein sequence ID" value="ALUE_0000935501-mRNA-1"/>
    <property type="gene ID" value="ALUE_0000935501"/>
</dbReference>
<protein>
    <submittedName>
        <fullName evidence="3">Uncharacterized protein</fullName>
    </submittedName>
</protein>
<name>A0A0M3HZZ3_ASCLU</name>
<feature type="region of interest" description="Disordered" evidence="1">
    <location>
        <begin position="1"/>
        <end position="36"/>
    </location>
</feature>
<proteinExistence type="predicted"/>